<dbReference type="GO" id="GO:0032979">
    <property type="term" value="P:protein insertion into mitochondrial inner membrane from matrix"/>
    <property type="evidence" value="ECO:0007669"/>
    <property type="project" value="TreeGrafter"/>
</dbReference>
<evidence type="ECO:0000256" key="5">
    <source>
        <dbReference type="SAM" id="Phobius"/>
    </source>
</evidence>
<keyword evidence="2 5" id="KW-0812">Transmembrane</keyword>
<dbReference type="WBParaSite" id="sdigi.contig396.g8015.t1">
    <property type="protein sequence ID" value="sdigi.contig396.g8015.t1"/>
    <property type="gene ID" value="sdigi.contig396.g8015"/>
</dbReference>
<evidence type="ECO:0000313" key="6">
    <source>
        <dbReference type="Proteomes" id="UP000887581"/>
    </source>
</evidence>
<evidence type="ECO:0000313" key="7">
    <source>
        <dbReference type="WBParaSite" id="sdigi.contig396.g8015.t1"/>
    </source>
</evidence>
<dbReference type="PANTHER" id="PTHR12428:SF65">
    <property type="entry name" value="CYTOCHROME C OXIDASE ASSEMBLY PROTEIN COX18, MITOCHONDRIAL"/>
    <property type="match status" value="1"/>
</dbReference>
<dbReference type="PANTHER" id="PTHR12428">
    <property type="entry name" value="OXA1"/>
    <property type="match status" value="1"/>
</dbReference>
<keyword evidence="4 5" id="KW-0472">Membrane</keyword>
<dbReference type="InterPro" id="IPR001708">
    <property type="entry name" value="YidC/ALB3/OXA1/COX18"/>
</dbReference>
<organism evidence="6 7">
    <name type="scientific">Setaria digitata</name>
    <dbReference type="NCBI Taxonomy" id="48799"/>
    <lineage>
        <taxon>Eukaryota</taxon>
        <taxon>Metazoa</taxon>
        <taxon>Ecdysozoa</taxon>
        <taxon>Nematoda</taxon>
        <taxon>Chromadorea</taxon>
        <taxon>Rhabditida</taxon>
        <taxon>Spirurina</taxon>
        <taxon>Spiruromorpha</taxon>
        <taxon>Filarioidea</taxon>
        <taxon>Setariidae</taxon>
        <taxon>Setaria</taxon>
    </lineage>
</organism>
<comment type="subcellular location">
    <subcellularLocation>
        <location evidence="1">Membrane</location>
        <topology evidence="1">Multi-pass membrane protein</topology>
    </subcellularLocation>
</comment>
<proteinExistence type="predicted"/>
<evidence type="ECO:0000256" key="1">
    <source>
        <dbReference type="ARBA" id="ARBA00004141"/>
    </source>
</evidence>
<dbReference type="AlphaFoldDB" id="A0A915PZL8"/>
<feature type="transmembrane region" description="Helical" evidence="5">
    <location>
        <begin position="184"/>
        <end position="204"/>
    </location>
</feature>
<dbReference type="GO" id="GO:0032977">
    <property type="term" value="F:membrane insertase activity"/>
    <property type="evidence" value="ECO:0007669"/>
    <property type="project" value="InterPro"/>
</dbReference>
<feature type="transmembrane region" description="Helical" evidence="5">
    <location>
        <begin position="152"/>
        <end position="172"/>
    </location>
</feature>
<keyword evidence="3 5" id="KW-1133">Transmembrane helix</keyword>
<evidence type="ECO:0000256" key="3">
    <source>
        <dbReference type="ARBA" id="ARBA00022989"/>
    </source>
</evidence>
<keyword evidence="6" id="KW-1185">Reference proteome</keyword>
<dbReference type="GO" id="GO:0005743">
    <property type="term" value="C:mitochondrial inner membrane"/>
    <property type="evidence" value="ECO:0007669"/>
    <property type="project" value="TreeGrafter"/>
</dbReference>
<dbReference type="GO" id="GO:0033617">
    <property type="term" value="P:mitochondrial respiratory chain complex IV assembly"/>
    <property type="evidence" value="ECO:0007669"/>
    <property type="project" value="TreeGrafter"/>
</dbReference>
<evidence type="ECO:0000256" key="2">
    <source>
        <dbReference type="ARBA" id="ARBA00022692"/>
    </source>
</evidence>
<feature type="transmembrane region" description="Helical" evidence="5">
    <location>
        <begin position="112"/>
        <end position="132"/>
    </location>
</feature>
<protein>
    <submittedName>
        <fullName evidence="7">Uncharacterized protein</fullName>
    </submittedName>
</protein>
<name>A0A915PZL8_9BILA</name>
<accession>A0A915PZL8</accession>
<evidence type="ECO:0000256" key="4">
    <source>
        <dbReference type="ARBA" id="ARBA00023136"/>
    </source>
</evidence>
<dbReference type="Proteomes" id="UP000887581">
    <property type="component" value="Unplaced"/>
</dbReference>
<reference evidence="7" key="1">
    <citation type="submission" date="2022-11" db="UniProtKB">
        <authorList>
            <consortium name="WormBaseParasite"/>
        </authorList>
    </citation>
    <scope>IDENTIFICATION</scope>
</reference>
<sequence>MQVLLCPLFTVHRRLANHKIYQKISSRKLHGVGPLTPLLYAESCYYTKALQFTIEGIHSLGIPWLGTFVLSGVLFRIATLPLHVYAERLSAERYRVVNTLNFELIKLSRIQYLRFCAVSVWTFSSFAIRNVISSETDYLFKGILWFPDLLEPDPYCVIPVSVGIIGIFNYFAQQHIYGYGSVKLMRVIGVFYSLTMIFGIYFMSYMPVCIPLFWSAVSLTGSIQHFAFRHPKIKELLNIKPLPSDSTTPVRDFLLFK</sequence>
<feature type="transmembrane region" description="Helical" evidence="5">
    <location>
        <begin position="62"/>
        <end position="85"/>
    </location>
</feature>